<dbReference type="InterPro" id="IPR036291">
    <property type="entry name" value="NAD(P)-bd_dom_sf"/>
</dbReference>
<evidence type="ECO:0000256" key="2">
    <source>
        <dbReference type="ARBA" id="ARBA00022553"/>
    </source>
</evidence>
<dbReference type="InterPro" id="IPR020845">
    <property type="entry name" value="AMP-binding_CS"/>
</dbReference>
<dbReference type="InterPro" id="IPR051414">
    <property type="entry name" value="Adenylate-forming_Reductase"/>
</dbReference>
<dbReference type="PANTHER" id="PTHR43439">
    <property type="entry name" value="PHENYLACETATE-COENZYME A LIGASE"/>
    <property type="match status" value="1"/>
</dbReference>
<dbReference type="InterPro" id="IPR009081">
    <property type="entry name" value="PP-bd_ACP"/>
</dbReference>
<sequence>MSISYLVSTAGHAQQQNELNPHDIKSIVQLVEDGAKEFGLEKVVGFTSHSAAEEKWECNLFSFDELLNHSGTLARGFVQWGVSFHEDDTRIVSLLCPTGIEFLISWIALMRMGYGVVFIAPQCSPTAITHLYHSSSSTKLIYHSKYTELAKSACDMDSSISDIQLPSSSQTSISSLRSKNPARDPNSISHVFHTSGTSGTPKPIPNTHLGSVSVLPRRALPSYLSTDSSPSTSSMPSAESAAFTTTPLFHGGVSDLLRAWMARSMIYFYPTSDTPITSKNVAEAVEACRRTPETPDITLSAVHLEERMHRFKVTSFLSVPYILSTLAEDLDGPGMNMLKRMDLVSTGGAPLDSRIGNMMVGQGVRLVSRLGSSECGFLLSSHRRYEVETDWEWLRNDSQYAHALVFEASSSGVSSDGQDFEMIVTREWSSKTKTNRDDGSYATGDLYQKHPTKADVWRYVGRGDDVIVLSNGEKATPGPIETILGSSPYLTAALVVGAKRSQLWGSSFPAPIVISLDMCLIVKDREKMLPKSSKGTVQRGLAYDVFGDEIYQLYNGDYEGSMEKRSLSEIARLIKGLIEDIASSKLKAAALHSTTDLFNWGVDSLLATRVRSALQKTLNTGNVVLPNNIVFERPSIELLSQYIFDLQEHNQVVDRSDADVHKQMEQLAETYGVFDVTKNGHETHRIMKQPGRTVLLTGGTGSLGAFLIDALSNIPTNAVRKIICLVRADDDATAKTRIDSTMLARSLDSSSKLEVYASDLAECKLGLSSDVYDYLAEEVDVVIHAAWPVHFASSLTSFEDSIKGTRNLLDIVAGTGRQPVKMYYCSSLASVLAQSSTSVKEQPSDDPATASAVGYSQSKWVTEKICRLANESLKLRNRIRVLRIGQLCGDTKTGHWNEKEGWPLMIRTAQTTGCLPVLSEAPSWLPVDLAAKSVIDIVMSDRQDTTFVYHVAHPSTIEWVDILRLLEASNLPFQRVSPETWLQKVEETSDNLQDNPSKGMLQMWKAAYGHGAEAVSQSVVDCTNALAASYTMQHLSPIDRAHVEKMINAWKRTGFLDCHAR</sequence>
<dbReference type="Pfam" id="PF07993">
    <property type="entry name" value="NAD_binding_4"/>
    <property type="match status" value="1"/>
</dbReference>
<feature type="region of interest" description="Disordered" evidence="3">
    <location>
        <begin position="171"/>
        <end position="210"/>
    </location>
</feature>
<dbReference type="InterPro" id="IPR013120">
    <property type="entry name" value="FAR_NAD-bd"/>
</dbReference>
<feature type="compositionally biased region" description="Polar residues" evidence="3">
    <location>
        <begin position="186"/>
        <end position="200"/>
    </location>
</feature>
<dbReference type="SUPFAM" id="SSF51735">
    <property type="entry name" value="NAD(P)-binding Rossmann-fold domains"/>
    <property type="match status" value="1"/>
</dbReference>
<dbReference type="PROSITE" id="PS00455">
    <property type="entry name" value="AMP_BINDING"/>
    <property type="match status" value="1"/>
</dbReference>
<dbReference type="GeneID" id="87955138"/>
<dbReference type="Pfam" id="PF00550">
    <property type="entry name" value="PP-binding"/>
    <property type="match status" value="1"/>
</dbReference>
<gene>
    <name evidence="5" type="ORF">IL334_003007</name>
</gene>
<evidence type="ECO:0000256" key="1">
    <source>
        <dbReference type="ARBA" id="ARBA00022450"/>
    </source>
</evidence>
<evidence type="ECO:0000313" key="5">
    <source>
        <dbReference type="EMBL" id="WRT66055.1"/>
    </source>
</evidence>
<dbReference type="Pfam" id="PF23562">
    <property type="entry name" value="AMP-binding_C_3"/>
    <property type="match status" value="2"/>
</dbReference>
<dbReference type="SUPFAM" id="SSF56801">
    <property type="entry name" value="Acetyl-CoA synthetase-like"/>
    <property type="match status" value="1"/>
</dbReference>
<dbReference type="Gene3D" id="3.40.50.720">
    <property type="entry name" value="NAD(P)-binding Rossmann-like Domain"/>
    <property type="match status" value="1"/>
</dbReference>
<dbReference type="Gene3D" id="3.40.50.12780">
    <property type="entry name" value="N-terminal domain of ligase-like"/>
    <property type="match status" value="1"/>
</dbReference>
<dbReference type="InterPro" id="IPR042099">
    <property type="entry name" value="ANL_N_sf"/>
</dbReference>
<name>A0ABZ1CWA9_9TREE</name>
<keyword evidence="2" id="KW-0597">Phosphoprotein</keyword>
<organism evidence="5 6">
    <name type="scientific">Kwoniella shivajii</name>
    <dbReference type="NCBI Taxonomy" id="564305"/>
    <lineage>
        <taxon>Eukaryota</taxon>
        <taxon>Fungi</taxon>
        <taxon>Dikarya</taxon>
        <taxon>Basidiomycota</taxon>
        <taxon>Agaricomycotina</taxon>
        <taxon>Tremellomycetes</taxon>
        <taxon>Tremellales</taxon>
        <taxon>Cryptococcaceae</taxon>
        <taxon>Kwoniella</taxon>
    </lineage>
</organism>
<dbReference type="PROSITE" id="PS50075">
    <property type="entry name" value="CARRIER"/>
    <property type="match status" value="1"/>
</dbReference>
<dbReference type="InterPro" id="IPR036736">
    <property type="entry name" value="ACP-like_sf"/>
</dbReference>
<dbReference type="InterPro" id="IPR000873">
    <property type="entry name" value="AMP-dep_synth/lig_dom"/>
</dbReference>
<protein>
    <recommendedName>
        <fullName evidence="4">Carrier domain-containing protein</fullName>
    </recommendedName>
</protein>
<dbReference type="SMART" id="SM00823">
    <property type="entry name" value="PKS_PP"/>
    <property type="match status" value="1"/>
</dbReference>
<reference evidence="5 6" key="1">
    <citation type="submission" date="2024-01" db="EMBL/GenBank/DDBJ databases">
        <title>Comparative genomics of Cryptococcus and Kwoniella reveals pathogenesis evolution and contrasting modes of karyotype evolution via chromosome fusion or intercentromeric recombination.</title>
        <authorList>
            <person name="Coelho M.A."/>
            <person name="David-Palma M."/>
            <person name="Shea T."/>
            <person name="Bowers K."/>
            <person name="McGinley-Smith S."/>
            <person name="Mohammad A.W."/>
            <person name="Gnirke A."/>
            <person name="Yurkov A.M."/>
            <person name="Nowrousian M."/>
            <person name="Sun S."/>
            <person name="Cuomo C.A."/>
            <person name="Heitman J."/>
        </authorList>
    </citation>
    <scope>NUCLEOTIDE SEQUENCE [LARGE SCALE GENOMIC DNA]</scope>
    <source>
        <strain evidence="5">CBS 11374</strain>
    </source>
</reference>
<evidence type="ECO:0000256" key="3">
    <source>
        <dbReference type="SAM" id="MobiDB-lite"/>
    </source>
</evidence>
<keyword evidence="1" id="KW-0596">Phosphopantetheine</keyword>
<dbReference type="Pfam" id="PF00501">
    <property type="entry name" value="AMP-binding"/>
    <property type="match status" value="1"/>
</dbReference>
<dbReference type="RefSeq" id="XP_062790795.1">
    <property type="nucleotide sequence ID" value="XM_062934744.1"/>
</dbReference>
<proteinExistence type="predicted"/>
<dbReference type="PANTHER" id="PTHR43439:SF2">
    <property type="entry name" value="ENZYME, PUTATIVE (JCVI)-RELATED"/>
    <property type="match status" value="1"/>
</dbReference>
<evidence type="ECO:0000313" key="6">
    <source>
        <dbReference type="Proteomes" id="UP001329825"/>
    </source>
</evidence>
<dbReference type="InterPro" id="IPR020806">
    <property type="entry name" value="PKS_PP-bd"/>
</dbReference>
<dbReference type="SUPFAM" id="SSF47336">
    <property type="entry name" value="ACP-like"/>
    <property type="match status" value="1"/>
</dbReference>
<dbReference type="EMBL" id="CP141884">
    <property type="protein sequence ID" value="WRT66055.1"/>
    <property type="molecule type" value="Genomic_DNA"/>
</dbReference>
<accession>A0ABZ1CWA9</accession>
<dbReference type="Proteomes" id="UP001329825">
    <property type="component" value="Chromosome 4"/>
</dbReference>
<dbReference type="Gene3D" id="1.10.1200.10">
    <property type="entry name" value="ACP-like"/>
    <property type="match status" value="1"/>
</dbReference>
<keyword evidence="6" id="KW-1185">Reference proteome</keyword>
<evidence type="ECO:0000259" key="4">
    <source>
        <dbReference type="PROSITE" id="PS50075"/>
    </source>
</evidence>
<feature type="domain" description="Carrier" evidence="4">
    <location>
        <begin position="565"/>
        <end position="647"/>
    </location>
</feature>